<comment type="caution">
    <text evidence="1">The sequence shown here is derived from an EMBL/GenBank/DDBJ whole genome shotgun (WGS) entry which is preliminary data.</text>
</comment>
<proteinExistence type="predicted"/>
<organism evidence="1 2">
    <name type="scientific">Pipistrellus kuhlii</name>
    <name type="common">Kuhl's pipistrelle</name>
    <dbReference type="NCBI Taxonomy" id="59472"/>
    <lineage>
        <taxon>Eukaryota</taxon>
        <taxon>Metazoa</taxon>
        <taxon>Chordata</taxon>
        <taxon>Craniata</taxon>
        <taxon>Vertebrata</taxon>
        <taxon>Euteleostomi</taxon>
        <taxon>Mammalia</taxon>
        <taxon>Eutheria</taxon>
        <taxon>Laurasiatheria</taxon>
        <taxon>Chiroptera</taxon>
        <taxon>Yangochiroptera</taxon>
        <taxon>Vespertilionidae</taxon>
        <taxon>Pipistrellus</taxon>
    </lineage>
</organism>
<evidence type="ECO:0000313" key="1">
    <source>
        <dbReference type="EMBL" id="KAF6374374.1"/>
    </source>
</evidence>
<gene>
    <name evidence="1" type="ORF">mPipKuh1_009593</name>
</gene>
<dbReference type="EMBL" id="JACAGB010000003">
    <property type="protein sequence ID" value="KAF6374374.1"/>
    <property type="molecule type" value="Genomic_DNA"/>
</dbReference>
<name>A0A7J7ZJQ4_PIPKU</name>
<dbReference type="AlphaFoldDB" id="A0A7J7ZJQ4"/>
<evidence type="ECO:0000313" key="2">
    <source>
        <dbReference type="Proteomes" id="UP000558488"/>
    </source>
</evidence>
<protein>
    <submittedName>
        <fullName evidence="1">Uncharacterized protein</fullName>
    </submittedName>
</protein>
<accession>A0A7J7ZJQ4</accession>
<reference evidence="1 2" key="1">
    <citation type="journal article" date="2020" name="Nature">
        <title>Six reference-quality genomes reveal evolution of bat adaptations.</title>
        <authorList>
            <person name="Jebb D."/>
            <person name="Huang Z."/>
            <person name="Pippel M."/>
            <person name="Hughes G.M."/>
            <person name="Lavrichenko K."/>
            <person name="Devanna P."/>
            <person name="Winkler S."/>
            <person name="Jermiin L.S."/>
            <person name="Skirmuntt E.C."/>
            <person name="Katzourakis A."/>
            <person name="Burkitt-Gray L."/>
            <person name="Ray D.A."/>
            <person name="Sullivan K.A.M."/>
            <person name="Roscito J.G."/>
            <person name="Kirilenko B.M."/>
            <person name="Davalos L.M."/>
            <person name="Corthals A.P."/>
            <person name="Power M.L."/>
            <person name="Jones G."/>
            <person name="Ransome R.D."/>
            <person name="Dechmann D.K.N."/>
            <person name="Locatelli A.G."/>
            <person name="Puechmaille S.J."/>
            <person name="Fedrigo O."/>
            <person name="Jarvis E.D."/>
            <person name="Hiller M."/>
            <person name="Vernes S.C."/>
            <person name="Myers E.W."/>
            <person name="Teeling E.C."/>
        </authorList>
    </citation>
    <scope>NUCLEOTIDE SEQUENCE [LARGE SCALE GENOMIC DNA]</scope>
    <source>
        <strain evidence="1">MPipKuh1</strain>
        <tissue evidence="1">Flight muscle</tissue>
    </source>
</reference>
<sequence length="152" mass="17920">MRKDDEILFEDSRRACRFLKILPPLCLEEIQFGHKTIICDWIYEDDTHLHAVRENPEPKRGFKQGNCYQSEFFSSVLSLTNFKIPKPLKINVIQRFRGSSFCMDGVLSTSKFLIPSLKFSQLEREVPFYLCPKAISLLKLVQLFYEWHAKQL</sequence>
<dbReference type="Proteomes" id="UP000558488">
    <property type="component" value="Unassembled WGS sequence"/>
</dbReference>
<keyword evidence="2" id="KW-1185">Reference proteome</keyword>